<gene>
    <name evidence="1" type="ORF">LOK49_LG15G00021</name>
</gene>
<protein>
    <submittedName>
        <fullName evidence="1">Uncharacterized protein</fullName>
    </submittedName>
</protein>
<keyword evidence="2" id="KW-1185">Reference proteome</keyword>
<organism evidence="1 2">
    <name type="scientific">Camellia lanceoleosa</name>
    <dbReference type="NCBI Taxonomy" id="1840588"/>
    <lineage>
        <taxon>Eukaryota</taxon>
        <taxon>Viridiplantae</taxon>
        <taxon>Streptophyta</taxon>
        <taxon>Embryophyta</taxon>
        <taxon>Tracheophyta</taxon>
        <taxon>Spermatophyta</taxon>
        <taxon>Magnoliopsida</taxon>
        <taxon>eudicotyledons</taxon>
        <taxon>Gunneridae</taxon>
        <taxon>Pentapetalae</taxon>
        <taxon>asterids</taxon>
        <taxon>Ericales</taxon>
        <taxon>Theaceae</taxon>
        <taxon>Camellia</taxon>
    </lineage>
</organism>
<comment type="caution">
    <text evidence="1">The sequence shown here is derived from an EMBL/GenBank/DDBJ whole genome shotgun (WGS) entry which is preliminary data.</text>
</comment>
<accession>A0ACC0F7N1</accession>
<reference evidence="1 2" key="1">
    <citation type="journal article" date="2022" name="Plant J.">
        <title>Chromosome-level genome of Camellia lanceoleosa provides a valuable resource for understanding genome evolution and self-incompatibility.</title>
        <authorList>
            <person name="Gong W."/>
            <person name="Xiao S."/>
            <person name="Wang L."/>
            <person name="Liao Z."/>
            <person name="Chang Y."/>
            <person name="Mo W."/>
            <person name="Hu G."/>
            <person name="Li W."/>
            <person name="Zhao G."/>
            <person name="Zhu H."/>
            <person name="Hu X."/>
            <person name="Ji K."/>
            <person name="Xiang X."/>
            <person name="Song Q."/>
            <person name="Yuan D."/>
            <person name="Jin S."/>
            <person name="Zhang L."/>
        </authorList>
    </citation>
    <scope>NUCLEOTIDE SEQUENCE [LARGE SCALE GENOMIC DNA]</scope>
    <source>
        <strain evidence="1">SQ_2022a</strain>
    </source>
</reference>
<proteinExistence type="predicted"/>
<name>A0ACC0F7N1_9ERIC</name>
<dbReference type="Proteomes" id="UP001060215">
    <property type="component" value="Chromosome 11"/>
</dbReference>
<sequence length="67" mass="7411">MFPLSANRVVPKRNMRKPRVYCSTSSGDSGSICGRRKWEENQVYRTLPEALSTGGSAPNRCIQAASH</sequence>
<dbReference type="EMBL" id="CM045768">
    <property type="protein sequence ID" value="KAI7984274.1"/>
    <property type="molecule type" value="Genomic_DNA"/>
</dbReference>
<evidence type="ECO:0000313" key="1">
    <source>
        <dbReference type="EMBL" id="KAI7984274.1"/>
    </source>
</evidence>
<evidence type="ECO:0000313" key="2">
    <source>
        <dbReference type="Proteomes" id="UP001060215"/>
    </source>
</evidence>